<dbReference type="Proteomes" id="UP000735302">
    <property type="component" value="Unassembled WGS sequence"/>
</dbReference>
<dbReference type="EMBL" id="BLXT01004151">
    <property type="protein sequence ID" value="GFO10322.1"/>
    <property type="molecule type" value="Genomic_DNA"/>
</dbReference>
<gene>
    <name evidence="1" type="ORF">PoB_003682700</name>
</gene>
<name>A0AAV4ATR3_9GAST</name>
<dbReference type="AlphaFoldDB" id="A0AAV4ATR3"/>
<proteinExistence type="predicted"/>
<accession>A0AAV4ATR3</accession>
<keyword evidence="2" id="KW-1185">Reference proteome</keyword>
<organism evidence="1 2">
    <name type="scientific">Plakobranchus ocellatus</name>
    <dbReference type="NCBI Taxonomy" id="259542"/>
    <lineage>
        <taxon>Eukaryota</taxon>
        <taxon>Metazoa</taxon>
        <taxon>Spiralia</taxon>
        <taxon>Lophotrochozoa</taxon>
        <taxon>Mollusca</taxon>
        <taxon>Gastropoda</taxon>
        <taxon>Heterobranchia</taxon>
        <taxon>Euthyneura</taxon>
        <taxon>Panpulmonata</taxon>
        <taxon>Sacoglossa</taxon>
        <taxon>Placobranchoidea</taxon>
        <taxon>Plakobranchidae</taxon>
        <taxon>Plakobranchus</taxon>
    </lineage>
</organism>
<reference evidence="1 2" key="1">
    <citation type="journal article" date="2021" name="Elife">
        <title>Chloroplast acquisition without the gene transfer in kleptoplastic sea slugs, Plakobranchus ocellatus.</title>
        <authorList>
            <person name="Maeda T."/>
            <person name="Takahashi S."/>
            <person name="Yoshida T."/>
            <person name="Shimamura S."/>
            <person name="Takaki Y."/>
            <person name="Nagai Y."/>
            <person name="Toyoda A."/>
            <person name="Suzuki Y."/>
            <person name="Arimoto A."/>
            <person name="Ishii H."/>
            <person name="Satoh N."/>
            <person name="Nishiyama T."/>
            <person name="Hasebe M."/>
            <person name="Maruyama T."/>
            <person name="Minagawa J."/>
            <person name="Obokata J."/>
            <person name="Shigenobu S."/>
        </authorList>
    </citation>
    <scope>NUCLEOTIDE SEQUENCE [LARGE SCALE GENOMIC DNA]</scope>
</reference>
<protein>
    <submittedName>
        <fullName evidence="1">Uncharacterized protein</fullName>
    </submittedName>
</protein>
<evidence type="ECO:0000313" key="2">
    <source>
        <dbReference type="Proteomes" id="UP000735302"/>
    </source>
</evidence>
<sequence>MRRTLEEVSGERRRVESKGIGGLVIEIGSPTTSERQLCSKLHQSVKPESDIMKILKKFTNDPKIQHVLQDSSCLDEPCSVTVILGKGMGSGMEEARV</sequence>
<comment type="caution">
    <text evidence="1">The sequence shown here is derived from an EMBL/GenBank/DDBJ whole genome shotgun (WGS) entry which is preliminary data.</text>
</comment>
<evidence type="ECO:0000313" key="1">
    <source>
        <dbReference type="EMBL" id="GFO10322.1"/>
    </source>
</evidence>